<dbReference type="EC" id="2.3.1.-" evidence="4"/>
<evidence type="ECO:0000313" key="5">
    <source>
        <dbReference type="EMBL" id="GID60428.1"/>
    </source>
</evidence>
<protein>
    <recommendedName>
        <fullName evidence="4">Aminoglycoside N(3)-acetyltransferase</fullName>
        <ecNumber evidence="4">2.3.1.-</ecNumber>
    </recommendedName>
</protein>
<evidence type="ECO:0000256" key="4">
    <source>
        <dbReference type="RuleBase" id="RU365031"/>
    </source>
</evidence>
<sequence length="263" mass="27769">MTQETPYTTASLAADLRGLGLAAGDVVLVHSALKAVGFVVGQAQAVVEALLQVLGPDGTLVVPTHTPDNSDPATWEHPPVPESWWPVIREQAPGFDPLRTPSRWMGVLAETVRTWPGAVRSSHPETSFAALGPLAAAVTAGHPPAEALGEGSPLGAVYRANGKVLLIGCDHGNNTSLHLAECRVPDPLMEEHGAAVRNPDGTSSWLTWTAPVDDESDFDEIGRAYEKSGPVCVGRVGNAESRLMPQRALVDFGVAWMIANRAN</sequence>
<keyword evidence="4" id="KW-0046">Antibiotic resistance</keyword>
<comment type="catalytic activity">
    <reaction evidence="4">
        <text>a 2-deoxystreptamine antibiotic + acetyl-CoA = an N(3)-acetyl-2-deoxystreptamine antibiotic + CoA + H(+)</text>
        <dbReference type="Rhea" id="RHEA:12665"/>
        <dbReference type="ChEBI" id="CHEBI:15378"/>
        <dbReference type="ChEBI" id="CHEBI:57287"/>
        <dbReference type="ChEBI" id="CHEBI:57288"/>
        <dbReference type="ChEBI" id="CHEBI:57921"/>
        <dbReference type="ChEBI" id="CHEBI:77452"/>
        <dbReference type="EC" id="2.3.1.81"/>
    </reaction>
</comment>
<dbReference type="PANTHER" id="PTHR11104">
    <property type="entry name" value="AMINOGLYCOSIDE N3-ACETYLTRANSFERASE"/>
    <property type="match status" value="1"/>
</dbReference>
<organism evidence="5 6">
    <name type="scientific">Actinoplanes couchii</name>
    <dbReference type="NCBI Taxonomy" id="403638"/>
    <lineage>
        <taxon>Bacteria</taxon>
        <taxon>Bacillati</taxon>
        <taxon>Actinomycetota</taxon>
        <taxon>Actinomycetes</taxon>
        <taxon>Micromonosporales</taxon>
        <taxon>Micromonosporaceae</taxon>
        <taxon>Actinoplanes</taxon>
    </lineage>
</organism>
<comment type="similarity">
    <text evidence="1 4">Belongs to the antibiotic N-acetyltransferase family.</text>
</comment>
<comment type="caution">
    <text evidence="5">The sequence shown here is derived from an EMBL/GenBank/DDBJ whole genome shotgun (WGS) entry which is preliminary data.</text>
</comment>
<evidence type="ECO:0000256" key="3">
    <source>
        <dbReference type="ARBA" id="ARBA00023315"/>
    </source>
</evidence>
<accession>A0ABQ3XPL8</accession>
<keyword evidence="3 4" id="KW-0012">Acyltransferase</keyword>
<proteinExistence type="inferred from homology"/>
<dbReference type="RefSeq" id="WP_203807437.1">
    <property type="nucleotide sequence ID" value="NZ_BAAAQE010000112.1"/>
</dbReference>
<keyword evidence="2 4" id="KW-0808">Transferase</keyword>
<dbReference type="Pfam" id="PF02522">
    <property type="entry name" value="Antibiotic_NAT"/>
    <property type="match status" value="1"/>
</dbReference>
<evidence type="ECO:0000256" key="1">
    <source>
        <dbReference type="ARBA" id="ARBA00006383"/>
    </source>
</evidence>
<dbReference type="SUPFAM" id="SSF110710">
    <property type="entry name" value="TTHA0583/YokD-like"/>
    <property type="match status" value="1"/>
</dbReference>
<gene>
    <name evidence="5" type="ORF">Aco03nite_088320</name>
</gene>
<evidence type="ECO:0000313" key="6">
    <source>
        <dbReference type="Proteomes" id="UP000612282"/>
    </source>
</evidence>
<reference evidence="5 6" key="1">
    <citation type="submission" date="2021-01" db="EMBL/GenBank/DDBJ databases">
        <title>Whole genome shotgun sequence of Actinoplanes couchii NBRC 106145.</title>
        <authorList>
            <person name="Komaki H."/>
            <person name="Tamura T."/>
        </authorList>
    </citation>
    <scope>NUCLEOTIDE SEQUENCE [LARGE SCALE GENOMIC DNA]</scope>
    <source>
        <strain evidence="5 6">NBRC 106145</strain>
    </source>
</reference>
<evidence type="ECO:0000256" key="2">
    <source>
        <dbReference type="ARBA" id="ARBA00022679"/>
    </source>
</evidence>
<dbReference type="InterPro" id="IPR028345">
    <property type="entry name" value="Antibiotic_NAT-like"/>
</dbReference>
<dbReference type="PANTHER" id="PTHR11104:SF0">
    <property type="entry name" value="SPBETA PROPHAGE-DERIVED AMINOGLYCOSIDE N(3')-ACETYLTRANSFERASE-LIKE PROTEIN YOKD"/>
    <property type="match status" value="1"/>
</dbReference>
<dbReference type="InterPro" id="IPR003679">
    <property type="entry name" value="Amioglycoside_AcTrfase"/>
</dbReference>
<keyword evidence="6" id="KW-1185">Reference proteome</keyword>
<name>A0ABQ3XPL8_9ACTN</name>
<dbReference type="EMBL" id="BOMG01000108">
    <property type="protein sequence ID" value="GID60428.1"/>
    <property type="molecule type" value="Genomic_DNA"/>
</dbReference>
<dbReference type="Proteomes" id="UP000612282">
    <property type="component" value="Unassembled WGS sequence"/>
</dbReference>